<reference evidence="2 3" key="1">
    <citation type="submission" date="2024-09" db="EMBL/GenBank/DDBJ databases">
        <authorList>
            <person name="Sun Q."/>
            <person name="Mori K."/>
        </authorList>
    </citation>
    <scope>NUCLEOTIDE SEQUENCE [LARGE SCALE GENOMIC DNA]</scope>
    <source>
        <strain evidence="2 3">TBRC 0563</strain>
    </source>
</reference>
<dbReference type="Proteomes" id="UP001589627">
    <property type="component" value="Unassembled WGS sequence"/>
</dbReference>
<comment type="caution">
    <text evidence="2">The sequence shown here is derived from an EMBL/GenBank/DDBJ whole genome shotgun (WGS) entry which is preliminary data.</text>
</comment>
<organism evidence="2 3">
    <name type="scientific">Actinoallomurus acaciae</name>
    <dbReference type="NCBI Taxonomy" id="502577"/>
    <lineage>
        <taxon>Bacteria</taxon>
        <taxon>Bacillati</taxon>
        <taxon>Actinomycetota</taxon>
        <taxon>Actinomycetes</taxon>
        <taxon>Streptosporangiales</taxon>
        <taxon>Thermomonosporaceae</taxon>
        <taxon>Actinoallomurus</taxon>
    </lineage>
</organism>
<accession>A0ABV5YM89</accession>
<gene>
    <name evidence="2" type="ORF">ACFFNX_28730</name>
</gene>
<feature type="region of interest" description="Disordered" evidence="1">
    <location>
        <begin position="45"/>
        <end position="70"/>
    </location>
</feature>
<dbReference type="RefSeq" id="WP_378208770.1">
    <property type="nucleotide sequence ID" value="NZ_JBHLZP010000255.1"/>
</dbReference>
<dbReference type="EMBL" id="JBHLZP010000255">
    <property type="protein sequence ID" value="MFB9836165.1"/>
    <property type="molecule type" value="Genomic_DNA"/>
</dbReference>
<evidence type="ECO:0000313" key="3">
    <source>
        <dbReference type="Proteomes" id="UP001589627"/>
    </source>
</evidence>
<keyword evidence="3" id="KW-1185">Reference proteome</keyword>
<proteinExistence type="predicted"/>
<protein>
    <submittedName>
        <fullName evidence="2">Uncharacterized protein</fullName>
    </submittedName>
</protein>
<sequence length="124" mass="13525">MTCFFDASHGPGSQQITWSPQWGAPRPVLACPGCAQRWIDHLQGQNGYPQPGYAQQGYPQPGYPQDYPPQRRGYGAGSVVAAGAAGFVGGMIVNEMFDNDEVVVEEHVDVVEVVDDYSDYNGDW</sequence>
<evidence type="ECO:0000313" key="2">
    <source>
        <dbReference type="EMBL" id="MFB9836165.1"/>
    </source>
</evidence>
<name>A0ABV5YM89_9ACTN</name>
<evidence type="ECO:0000256" key="1">
    <source>
        <dbReference type="SAM" id="MobiDB-lite"/>
    </source>
</evidence>